<dbReference type="Proteomes" id="UP000249185">
    <property type="component" value="Unassembled WGS sequence"/>
</dbReference>
<organism evidence="3 4">
    <name type="scientific">Rhodovulum sulfidophilum</name>
    <name type="common">Rhodobacter sulfidophilus</name>
    <dbReference type="NCBI Taxonomy" id="35806"/>
    <lineage>
        <taxon>Bacteria</taxon>
        <taxon>Pseudomonadati</taxon>
        <taxon>Pseudomonadota</taxon>
        <taxon>Alphaproteobacteria</taxon>
        <taxon>Rhodobacterales</taxon>
        <taxon>Paracoccaceae</taxon>
        <taxon>Rhodovulum</taxon>
    </lineage>
</organism>
<dbReference type="AlphaFoldDB" id="A0A2W5MVP4"/>
<reference evidence="3 4" key="1">
    <citation type="submission" date="2017-08" db="EMBL/GenBank/DDBJ databases">
        <title>Infants hospitalized years apart are colonized by the same room-sourced microbial strains.</title>
        <authorList>
            <person name="Brooks B."/>
            <person name="Olm M.R."/>
            <person name="Firek B.A."/>
            <person name="Baker R."/>
            <person name="Thomas B.C."/>
            <person name="Morowitz M.J."/>
            <person name="Banfield J.F."/>
        </authorList>
    </citation>
    <scope>NUCLEOTIDE SEQUENCE [LARGE SCALE GENOMIC DNA]</scope>
    <source>
        <strain evidence="3">S2_005_002_R2_34</strain>
    </source>
</reference>
<dbReference type="PANTHER" id="PTHR46825:SF7">
    <property type="entry name" value="D-ALANYL-D-ALANINE CARBOXYPEPTIDASE"/>
    <property type="match status" value="1"/>
</dbReference>
<dbReference type="GO" id="GO:0016787">
    <property type="term" value="F:hydrolase activity"/>
    <property type="evidence" value="ECO:0007669"/>
    <property type="project" value="UniProtKB-KW"/>
</dbReference>
<evidence type="ECO:0000313" key="4">
    <source>
        <dbReference type="Proteomes" id="UP000249185"/>
    </source>
</evidence>
<feature type="chain" id="PRO_5015964672" evidence="1">
    <location>
        <begin position="25"/>
        <end position="404"/>
    </location>
</feature>
<evidence type="ECO:0000313" key="3">
    <source>
        <dbReference type="EMBL" id="PZQ45292.1"/>
    </source>
</evidence>
<feature type="domain" description="Beta-lactamase-related" evidence="2">
    <location>
        <begin position="37"/>
        <end position="392"/>
    </location>
</feature>
<dbReference type="InterPro" id="IPR001466">
    <property type="entry name" value="Beta-lactam-related"/>
</dbReference>
<comment type="caution">
    <text evidence="3">The sequence shown here is derived from an EMBL/GenBank/DDBJ whole genome shotgun (WGS) entry which is preliminary data.</text>
</comment>
<evidence type="ECO:0000256" key="1">
    <source>
        <dbReference type="SAM" id="SignalP"/>
    </source>
</evidence>
<dbReference type="Gene3D" id="3.40.710.10">
    <property type="entry name" value="DD-peptidase/beta-lactamase superfamily"/>
    <property type="match status" value="1"/>
</dbReference>
<feature type="signal peptide" evidence="1">
    <location>
        <begin position="1"/>
        <end position="24"/>
    </location>
</feature>
<protein>
    <submittedName>
        <fullName evidence="3">Serine hydrolase</fullName>
    </submittedName>
</protein>
<dbReference type="EMBL" id="QFPW01000069">
    <property type="protein sequence ID" value="PZQ45292.1"/>
    <property type="molecule type" value="Genomic_DNA"/>
</dbReference>
<name>A0A2W5MVP4_RHOSU</name>
<dbReference type="Pfam" id="PF00144">
    <property type="entry name" value="Beta-lactamase"/>
    <property type="match status" value="1"/>
</dbReference>
<gene>
    <name evidence="3" type="ORF">DI556_22985</name>
</gene>
<sequence>MGRGTGLGALAGAALMIGAGAAPAQEAPARVQAALEHWLAERREAEGVTGVAAYVSFGGPGPAIEAFAGRTGRDPSDPPVDQNTLFHMGSTSKSFAAAVILMLEAEGWLSIADTIGQWLPEYPAWQDVTLRQLLSMTSGIPNYSETEAMSRTWVDEPYRDLTAAELVAMAYPSATNALPVTKGYHYSNTNFVLASMIAEKATGQSYADLLERMIFEPRGLHSTFYTGGTYPPEEIERLAHGYFENPGCAEYQPDCATSWNAPMLGRDIRPTSLSWAQAAGGAIADARDVDRWIRAIFTGAVVPEAQRKEWFSLVSTRTGEPIAEVDAENPQGFALGLARGILGPYGPQWFYEGMTLGFRTLYVYFEDEDLLITVQTNSQPPDGQSLLRDAVIAIHDTVIDAKPD</sequence>
<dbReference type="PANTHER" id="PTHR46825">
    <property type="entry name" value="D-ALANYL-D-ALANINE-CARBOXYPEPTIDASE/ENDOPEPTIDASE AMPH"/>
    <property type="match status" value="1"/>
</dbReference>
<keyword evidence="3" id="KW-0378">Hydrolase</keyword>
<accession>A0A2W5MVP4</accession>
<dbReference type="InterPro" id="IPR050491">
    <property type="entry name" value="AmpC-like"/>
</dbReference>
<dbReference type="SUPFAM" id="SSF56601">
    <property type="entry name" value="beta-lactamase/transpeptidase-like"/>
    <property type="match status" value="1"/>
</dbReference>
<evidence type="ECO:0000259" key="2">
    <source>
        <dbReference type="Pfam" id="PF00144"/>
    </source>
</evidence>
<keyword evidence="1" id="KW-0732">Signal</keyword>
<proteinExistence type="predicted"/>
<dbReference type="InterPro" id="IPR012338">
    <property type="entry name" value="Beta-lactam/transpept-like"/>
</dbReference>